<evidence type="ECO:0000259" key="3">
    <source>
        <dbReference type="Pfam" id="PF04213"/>
    </source>
</evidence>
<dbReference type="RefSeq" id="WP_269944549.1">
    <property type="nucleotide sequence ID" value="NZ_JAKMUT010000005.1"/>
</dbReference>
<gene>
    <name evidence="4" type="ORF">L8V00_06505</name>
</gene>
<dbReference type="InterPro" id="IPR007331">
    <property type="entry name" value="Htaa"/>
</dbReference>
<dbReference type="Proteomes" id="UP001146469">
    <property type="component" value="Unassembled WGS sequence"/>
</dbReference>
<evidence type="ECO:0000313" key="5">
    <source>
        <dbReference type="Proteomes" id="UP001146469"/>
    </source>
</evidence>
<keyword evidence="1" id="KW-0812">Transmembrane</keyword>
<evidence type="ECO:0000256" key="2">
    <source>
        <dbReference type="SAM" id="SignalP"/>
    </source>
</evidence>
<keyword evidence="5" id="KW-1185">Reference proteome</keyword>
<feature type="transmembrane region" description="Helical" evidence="1">
    <location>
        <begin position="253"/>
        <end position="274"/>
    </location>
</feature>
<dbReference type="AlphaFoldDB" id="A0A9X3RFT5"/>
<name>A0A9X3RFT5_9CORY</name>
<proteinExistence type="predicted"/>
<keyword evidence="2" id="KW-0732">Signal</keyword>
<keyword evidence="1" id="KW-0472">Membrane</keyword>
<organism evidence="4 5">
    <name type="scientific">Corynebacterium evansiae</name>
    <dbReference type="NCBI Taxonomy" id="2913499"/>
    <lineage>
        <taxon>Bacteria</taxon>
        <taxon>Bacillati</taxon>
        <taxon>Actinomycetota</taxon>
        <taxon>Actinomycetes</taxon>
        <taxon>Mycobacteriales</taxon>
        <taxon>Corynebacteriaceae</taxon>
        <taxon>Corynebacterium</taxon>
    </lineage>
</organism>
<accession>A0A9X3RFT5</accession>
<feature type="chain" id="PRO_5040842929" evidence="2">
    <location>
        <begin position="36"/>
        <end position="290"/>
    </location>
</feature>
<reference evidence="4" key="1">
    <citation type="submission" date="2022-02" db="EMBL/GenBank/DDBJ databases">
        <title>Corynebacterium sp. from urogenital microbiome.</title>
        <authorList>
            <person name="Cappelli E.A."/>
            <person name="Ribeiro T.G."/>
            <person name="Peixe L."/>
        </authorList>
    </citation>
    <scope>NUCLEOTIDE SEQUENCE</scope>
    <source>
        <strain evidence="4">C8Ua_174</strain>
    </source>
</reference>
<dbReference type="EMBL" id="JAKMUT010000005">
    <property type="protein sequence ID" value="MCZ9289850.1"/>
    <property type="molecule type" value="Genomic_DNA"/>
</dbReference>
<keyword evidence="1" id="KW-1133">Transmembrane helix</keyword>
<dbReference type="Pfam" id="PF04213">
    <property type="entry name" value="HtaA"/>
    <property type="match status" value="1"/>
</dbReference>
<sequence length="290" mass="29875">MNTPFLSKSNSRHFVASALVSSVALSGMAVPVAQAEEVSAPVLGAGAFAWPIKTSFLKHVQGPIARGTVIGDGGAEFKGNQFVFPVNTQETKLDPQGNGTIALDGSAHVTAYKGLGKNGGPALDVSYFDLKLNVTGQAVSLIGDYSLSGNTANDPTQLDKRGDDEVIVTFTLEVPIDPGKDLVAQNRPTTAGIGLQRSLLRYNEGEQLEGADVDLLLDYDDGKQIEDVTPQELQGSASGFSGSSSGSSKNSSLGIAAGVIAAIVAVIGVGALAFGPVDWRGVLKNFGITA</sequence>
<feature type="signal peptide" evidence="2">
    <location>
        <begin position="1"/>
        <end position="35"/>
    </location>
</feature>
<evidence type="ECO:0000313" key="4">
    <source>
        <dbReference type="EMBL" id="MCZ9289850.1"/>
    </source>
</evidence>
<evidence type="ECO:0000256" key="1">
    <source>
        <dbReference type="SAM" id="Phobius"/>
    </source>
</evidence>
<comment type="caution">
    <text evidence="4">The sequence shown here is derived from an EMBL/GenBank/DDBJ whole genome shotgun (WGS) entry which is preliminary data.</text>
</comment>
<feature type="domain" description="Htaa" evidence="3">
    <location>
        <begin position="46"/>
        <end position="213"/>
    </location>
</feature>
<protein>
    <submittedName>
        <fullName evidence="4">HtaA domain-containing protein</fullName>
    </submittedName>
</protein>